<dbReference type="PANTHER" id="PTHR48104:SF30">
    <property type="entry name" value="METACASPASE-1"/>
    <property type="match status" value="1"/>
</dbReference>
<evidence type="ECO:0000313" key="5">
    <source>
        <dbReference type="Proteomes" id="UP001500752"/>
    </source>
</evidence>
<dbReference type="PANTHER" id="PTHR48104">
    <property type="entry name" value="METACASPASE-4"/>
    <property type="match status" value="1"/>
</dbReference>
<dbReference type="RefSeq" id="WP_345151512.1">
    <property type="nucleotide sequence ID" value="NZ_BAABEO010000019.1"/>
</dbReference>
<dbReference type="Gene3D" id="3.40.50.1820">
    <property type="entry name" value="alpha/beta hydrolase"/>
    <property type="match status" value="1"/>
</dbReference>
<dbReference type="Pfam" id="PF24096">
    <property type="entry name" value="DUF7379"/>
    <property type="match status" value="1"/>
</dbReference>
<name>A0ABP7CFQ4_9MICC</name>
<feature type="domain" description="DUF7379" evidence="3">
    <location>
        <begin position="857"/>
        <end position="1012"/>
    </location>
</feature>
<reference evidence="5" key="1">
    <citation type="journal article" date="2019" name="Int. J. Syst. Evol. Microbiol.">
        <title>The Global Catalogue of Microorganisms (GCM) 10K type strain sequencing project: providing services to taxonomists for standard genome sequencing and annotation.</title>
        <authorList>
            <consortium name="The Broad Institute Genomics Platform"/>
            <consortium name="The Broad Institute Genome Sequencing Center for Infectious Disease"/>
            <person name="Wu L."/>
            <person name="Ma J."/>
        </authorList>
    </citation>
    <scope>NUCLEOTIDE SEQUENCE [LARGE SCALE GENOMIC DNA]</scope>
    <source>
        <strain evidence="5">JCM 30742</strain>
    </source>
</reference>
<organism evidence="4 5">
    <name type="scientific">Arthrobacter ginkgonis</name>
    <dbReference type="NCBI Taxonomy" id="1630594"/>
    <lineage>
        <taxon>Bacteria</taxon>
        <taxon>Bacillati</taxon>
        <taxon>Actinomycetota</taxon>
        <taxon>Actinomycetes</taxon>
        <taxon>Micrococcales</taxon>
        <taxon>Micrococcaceae</taxon>
        <taxon>Arthrobacter</taxon>
    </lineage>
</organism>
<dbReference type="InterPro" id="IPR055803">
    <property type="entry name" value="DUF7379"/>
</dbReference>
<dbReference type="Gene3D" id="3.40.50.1460">
    <property type="match status" value="1"/>
</dbReference>
<evidence type="ECO:0000259" key="2">
    <source>
        <dbReference type="Pfam" id="PF00656"/>
    </source>
</evidence>
<accession>A0ABP7CFQ4</accession>
<dbReference type="SUPFAM" id="SSF53474">
    <property type="entry name" value="alpha/beta-Hydrolases"/>
    <property type="match status" value="1"/>
</dbReference>
<keyword evidence="5" id="KW-1185">Reference proteome</keyword>
<dbReference type="EMBL" id="BAABEO010000019">
    <property type="protein sequence ID" value="GAA3688440.1"/>
    <property type="molecule type" value="Genomic_DNA"/>
</dbReference>
<dbReference type="Pfam" id="PF00656">
    <property type="entry name" value="Peptidase_C14"/>
    <property type="match status" value="1"/>
</dbReference>
<proteinExistence type="predicted"/>
<gene>
    <name evidence="4" type="ORF">GCM10023081_27230</name>
</gene>
<dbReference type="InterPro" id="IPR029058">
    <property type="entry name" value="AB_hydrolase_fold"/>
</dbReference>
<protein>
    <recommendedName>
        <fullName evidence="6">Caspase domain-containing protein</fullName>
    </recommendedName>
</protein>
<evidence type="ECO:0000256" key="1">
    <source>
        <dbReference type="SAM" id="MobiDB-lite"/>
    </source>
</evidence>
<evidence type="ECO:0000259" key="3">
    <source>
        <dbReference type="Pfam" id="PF24096"/>
    </source>
</evidence>
<dbReference type="InterPro" id="IPR050452">
    <property type="entry name" value="Metacaspase"/>
</dbReference>
<comment type="caution">
    <text evidence="4">The sequence shown here is derived from an EMBL/GenBank/DDBJ whole genome shotgun (WGS) entry which is preliminary data.</text>
</comment>
<dbReference type="Proteomes" id="UP001500752">
    <property type="component" value="Unassembled WGS sequence"/>
</dbReference>
<dbReference type="InterPro" id="IPR011600">
    <property type="entry name" value="Pept_C14_caspase"/>
</dbReference>
<sequence>MPSNIYALLVGIDAYQSPVPALRGCRNDIDAFGELLATRASEDTLHVRALLDGQATRAAVLAGFREHLAQAKKDDVALFYYSGHGSQEPAPQEWWHLEPDHLDETLVLYDSRLAGQWDLADKELAALIAEVAAKGPHVLIVLDCCHSGSGTRATLEDGTAGRRAPADRRQRPLSSFLFDPSHVDSFARTPDADRAPLGDSGWALPQANHVLLSGCRSNETAKEVVHNGRDRGALSAALETVLSTSGGAPTYREIHRQVSANVHQAVRAQSPQLETSTPEDFDRPFLGGAVAALPPYFVVSHTGMGWTIDGGRMHGIEAPVGDEVTWLDIRDMDDTSVATASVTAVRAGEATISVSSGDLDPSLAYRGTVTASPLPPLLIRIDGGDGAPELRDALASRDERGPRLVAEAWPAQEPQVVVSCDASGYAVARRGSERTLCPRTAEAADAVGILEHVAAWTRVVGLRNSATELPHDAVTVSVDAEADPGEAPAAEVQGLHRFVYVKDADKGQRPQKFTVTLTNTSQRTLWVALLDLTDTYGIYTNALPAGSQQLEPGHAVPINLAAEVPESLWQQGLIEVTDVLKLIVSTEAFDPRSLQQGDLEVSAGPRAAVRGRGPRSSLDRMLTRVGTRLIRPLEEGEATADWYTRDIQVVAVRPRAGVSCASDKDVQVAPGVTLAPHPSLRATVQLTAAPDATRDLAAAPVPEALQGEGVMPFGLVATRGGEPEADAILVTLDPHDDAGVVTREHPLVLRLDRSLDQDEHVLPFAWDGEFYVPLGYARRSGTGTEIVVERLCDPVASQRSLTGSIRILFRKLIGKALGLPPAYPLLRMASVAADGEVTFEGESGAIRQAVGRAESVLLYVHGIIGDTGGMARSSLLSGVAAPIGPRYDVILTFDYENLDTPIEENAASLRSMLADVGLSSGHGKRFDIVAHSMGGLVARHMIECDGGAGVDRLVTLGTPNGGSPWPTVQQWATVALALAVNSLTATVWPLTALAAILGTLEKVDTALDQMQQGSPFLKKLADAPDPATRYHVIVGDRSLIDVVQADGKLARLLQRLSPQRMADELVDVVFFRKPNDLAVSVTSAQALPPSRNPAPAVHVLACDHISFFDTDASLAKLAELLA</sequence>
<feature type="domain" description="Peptidase C14 caspase" evidence="2">
    <location>
        <begin position="6"/>
        <end position="278"/>
    </location>
</feature>
<evidence type="ECO:0008006" key="6">
    <source>
        <dbReference type="Google" id="ProtNLM"/>
    </source>
</evidence>
<evidence type="ECO:0000313" key="4">
    <source>
        <dbReference type="EMBL" id="GAA3688440.1"/>
    </source>
</evidence>
<feature type="region of interest" description="Disordered" evidence="1">
    <location>
        <begin position="151"/>
        <end position="174"/>
    </location>
</feature>